<protein>
    <submittedName>
        <fullName evidence="1">Uncharacterized protein</fullName>
    </submittedName>
</protein>
<geneLocation type="plasmid" evidence="1 2">
    <name>pBVIE01</name>
</geneLocation>
<evidence type="ECO:0000313" key="1">
    <source>
        <dbReference type="EMBL" id="ABO59894.1"/>
    </source>
</evidence>
<dbReference type="AlphaFoldDB" id="A4JUE1"/>
<evidence type="ECO:0000313" key="2">
    <source>
        <dbReference type="Proteomes" id="UP000002287"/>
    </source>
</evidence>
<reference evidence="1 2" key="1">
    <citation type="submission" date="2007-03" db="EMBL/GenBank/DDBJ databases">
        <title>Complete sequence of plasmid pBVIE01 of Burkholderia vietnamiensis G4.</title>
        <authorList>
            <consortium name="US DOE Joint Genome Institute"/>
            <person name="Copeland A."/>
            <person name="Lucas S."/>
            <person name="Lapidus A."/>
            <person name="Barry K."/>
            <person name="Detter J.C."/>
            <person name="Glavina del Rio T."/>
            <person name="Hammon N."/>
            <person name="Israni S."/>
            <person name="Dalin E."/>
            <person name="Tice H."/>
            <person name="Pitluck S."/>
            <person name="Chain P."/>
            <person name="Malfatti S."/>
            <person name="Shin M."/>
            <person name="Vergez L."/>
            <person name="Schmutz J."/>
            <person name="Larimer F."/>
            <person name="Land M."/>
            <person name="Hauser L."/>
            <person name="Kyrpides N."/>
            <person name="Tiedje J."/>
            <person name="Richardson P."/>
        </authorList>
    </citation>
    <scope>NUCLEOTIDE SEQUENCE [LARGE SCALE GENOMIC DNA]</scope>
    <source>
        <strain evidence="2">G4 / LMG 22486</strain>
        <plasmid evidence="1 2">pBVIE01</plasmid>
    </source>
</reference>
<dbReference type="EMBL" id="CP000617">
    <property type="protein sequence ID" value="ABO59894.1"/>
    <property type="molecule type" value="Genomic_DNA"/>
</dbReference>
<dbReference type="HOGENOM" id="CLU_2258508_0_0_4"/>
<dbReference type="Proteomes" id="UP000002287">
    <property type="component" value="Plasmid pBVIE01"/>
</dbReference>
<gene>
    <name evidence="1" type="ordered locus">Bcep1808_7008</name>
</gene>
<accession>A4JUE1</accession>
<sequence>MLPVRHHPPQVQFIQENAMSNMNDAVPAQSGKDQAVDRDALTRAGFRMHCGGRFDGALCGRWWWTLCQPGWSGVETAALDFKSEDEAWADAAKHLENDPELSQ</sequence>
<proteinExistence type="predicted"/>
<keyword evidence="1" id="KW-0614">Plasmid</keyword>
<organism evidence="1 2">
    <name type="scientific">Burkholderia vietnamiensis (strain G4 / LMG 22486)</name>
    <name type="common">Burkholderia cepacia (strain R1808)</name>
    <dbReference type="NCBI Taxonomy" id="269482"/>
    <lineage>
        <taxon>Bacteria</taxon>
        <taxon>Pseudomonadati</taxon>
        <taxon>Pseudomonadota</taxon>
        <taxon>Betaproteobacteria</taxon>
        <taxon>Burkholderiales</taxon>
        <taxon>Burkholderiaceae</taxon>
        <taxon>Burkholderia</taxon>
        <taxon>Burkholderia cepacia complex</taxon>
    </lineage>
</organism>
<name>A4JUE1_BURVG</name>
<dbReference type="KEGG" id="bvi:Bcep1808_7008"/>